<organism evidence="1">
    <name type="scientific">marine metagenome</name>
    <dbReference type="NCBI Taxonomy" id="408172"/>
    <lineage>
        <taxon>unclassified sequences</taxon>
        <taxon>metagenomes</taxon>
        <taxon>ecological metagenomes</taxon>
    </lineage>
</organism>
<accession>A0A382H9W8</accession>
<evidence type="ECO:0008006" key="2">
    <source>
        <dbReference type="Google" id="ProtNLM"/>
    </source>
</evidence>
<dbReference type="SUPFAM" id="SSF110296">
    <property type="entry name" value="Oligoxyloglucan reducing end-specific cellobiohydrolase"/>
    <property type="match status" value="1"/>
</dbReference>
<dbReference type="InterPro" id="IPR015943">
    <property type="entry name" value="WD40/YVTN_repeat-like_dom_sf"/>
</dbReference>
<dbReference type="AlphaFoldDB" id="A0A382H9W8"/>
<dbReference type="Gene3D" id="2.130.10.10">
    <property type="entry name" value="YVTN repeat-like/Quinoprotein amine dehydrogenase"/>
    <property type="match status" value="1"/>
</dbReference>
<feature type="non-terminal residue" evidence="1">
    <location>
        <position position="168"/>
    </location>
</feature>
<evidence type="ECO:0000313" key="1">
    <source>
        <dbReference type="EMBL" id="SVB84086.1"/>
    </source>
</evidence>
<reference evidence="1" key="1">
    <citation type="submission" date="2018-05" db="EMBL/GenBank/DDBJ databases">
        <authorList>
            <person name="Lanie J.A."/>
            <person name="Ng W.-L."/>
            <person name="Kazmierczak K.M."/>
            <person name="Andrzejewski T.M."/>
            <person name="Davidsen T.M."/>
            <person name="Wayne K.J."/>
            <person name="Tettelin H."/>
            <person name="Glass J.I."/>
            <person name="Rusch D."/>
            <person name="Podicherti R."/>
            <person name="Tsui H.-C.T."/>
            <person name="Winkler M.E."/>
        </authorList>
    </citation>
    <scope>NUCLEOTIDE SEQUENCE</scope>
</reference>
<sequence length="168" mass="18902">MFKKFPHLVLISFAAAFLIILTFFNKEGPPPFYSPPMEIGSPDDPDARWQWEVLRTKSPFTNSIPADIRQRELAYARTLPTRQEIDARMRMRGVEPATLTWRQRGPHNIGGRTRAIAVDLDDENIILAGGDTGGMWRSTDGGVNWTKTTPNDQIHTATTIAQDPRVGE</sequence>
<dbReference type="EMBL" id="UINC01060025">
    <property type="protein sequence ID" value="SVB84086.1"/>
    <property type="molecule type" value="Genomic_DNA"/>
</dbReference>
<gene>
    <name evidence="1" type="ORF">METZ01_LOCUS236940</name>
</gene>
<proteinExistence type="predicted"/>
<name>A0A382H9W8_9ZZZZ</name>
<protein>
    <recommendedName>
        <fullName evidence="2">Sortilin N-terminal domain-containing protein</fullName>
    </recommendedName>
</protein>